<keyword evidence="7" id="KW-0812">Transmembrane</keyword>
<feature type="region of interest" description="Disordered" evidence="15">
    <location>
        <begin position="725"/>
        <end position="745"/>
    </location>
</feature>
<evidence type="ECO:0000259" key="18">
    <source>
        <dbReference type="PROSITE" id="PS50113"/>
    </source>
</evidence>
<dbReference type="SUPFAM" id="SSF47384">
    <property type="entry name" value="Homodimeric domain of signal transducing histidine kinase"/>
    <property type="match status" value="1"/>
</dbReference>
<evidence type="ECO:0000313" key="19">
    <source>
        <dbReference type="EMBL" id="KAE8242124.1"/>
    </source>
</evidence>
<evidence type="ECO:0000256" key="1">
    <source>
        <dbReference type="ARBA" id="ARBA00000085"/>
    </source>
</evidence>
<gene>
    <name evidence="19" type="ORF">A4X06_0g7215</name>
</gene>
<dbReference type="SUPFAM" id="SSF55785">
    <property type="entry name" value="PYP-like sensor domain (PAS domain)"/>
    <property type="match status" value="1"/>
</dbReference>
<feature type="domain" description="PAC" evidence="18">
    <location>
        <begin position="514"/>
        <end position="566"/>
    </location>
</feature>
<comment type="catalytic activity">
    <reaction evidence="1">
        <text>ATP + protein L-histidine = ADP + protein N-phospho-L-histidine.</text>
        <dbReference type="EC" id="2.7.13.3"/>
    </reaction>
</comment>
<feature type="compositionally biased region" description="Polar residues" evidence="15">
    <location>
        <begin position="229"/>
        <end position="238"/>
    </location>
</feature>
<comment type="subcellular location">
    <subcellularLocation>
        <location evidence="2">Cell membrane</location>
        <topology evidence="2">Multi-pass membrane protein</topology>
    </subcellularLocation>
</comment>
<feature type="region of interest" description="Disordered" evidence="15">
    <location>
        <begin position="1429"/>
        <end position="1450"/>
    </location>
</feature>
<evidence type="ECO:0000256" key="8">
    <source>
        <dbReference type="ARBA" id="ARBA00022741"/>
    </source>
</evidence>
<dbReference type="SMART" id="SM00086">
    <property type="entry name" value="PAC"/>
    <property type="match status" value="1"/>
</dbReference>
<evidence type="ECO:0000256" key="12">
    <source>
        <dbReference type="ARBA" id="ARBA00023012"/>
    </source>
</evidence>
<evidence type="ECO:0000256" key="7">
    <source>
        <dbReference type="ARBA" id="ARBA00022692"/>
    </source>
</evidence>
<evidence type="ECO:0000256" key="14">
    <source>
        <dbReference type="PROSITE-ProRule" id="PRU00169"/>
    </source>
</evidence>
<dbReference type="InterPro" id="IPR000014">
    <property type="entry name" value="PAS"/>
</dbReference>
<feature type="compositionally biased region" description="Polar residues" evidence="15">
    <location>
        <begin position="152"/>
        <end position="179"/>
    </location>
</feature>
<dbReference type="InterPro" id="IPR013655">
    <property type="entry name" value="PAS_fold_3"/>
</dbReference>
<dbReference type="SMART" id="SM00388">
    <property type="entry name" value="HisKA"/>
    <property type="match status" value="1"/>
</dbReference>
<dbReference type="InterPro" id="IPR035965">
    <property type="entry name" value="PAS-like_dom_sf"/>
</dbReference>
<feature type="region of interest" description="Disordered" evidence="15">
    <location>
        <begin position="205"/>
        <end position="250"/>
    </location>
</feature>
<dbReference type="InterPro" id="IPR001789">
    <property type="entry name" value="Sig_transdc_resp-reg_receiver"/>
</dbReference>
<dbReference type="PROSITE" id="PS50110">
    <property type="entry name" value="RESPONSE_REGULATORY"/>
    <property type="match status" value="1"/>
</dbReference>
<evidence type="ECO:0000259" key="16">
    <source>
        <dbReference type="PROSITE" id="PS50109"/>
    </source>
</evidence>
<dbReference type="FunFam" id="3.30.565.10:FF:000010">
    <property type="entry name" value="Sensor histidine kinase RcsC"/>
    <property type="match status" value="1"/>
</dbReference>
<dbReference type="PROSITE" id="PS50109">
    <property type="entry name" value="HIS_KIN"/>
    <property type="match status" value="1"/>
</dbReference>
<feature type="domain" description="Response regulatory" evidence="17">
    <location>
        <begin position="1069"/>
        <end position="1187"/>
    </location>
</feature>
<feature type="compositionally biased region" description="Basic and acidic residues" evidence="15">
    <location>
        <begin position="635"/>
        <end position="646"/>
    </location>
</feature>
<feature type="domain" description="Histidine kinase" evidence="16">
    <location>
        <begin position="798"/>
        <end position="1019"/>
    </location>
</feature>
<feature type="modified residue" description="4-aspartylphosphate" evidence="14">
    <location>
        <position position="1118"/>
    </location>
</feature>
<keyword evidence="6" id="KW-0808">Transferase</keyword>
<feature type="region of interest" description="Disordered" evidence="15">
    <location>
        <begin position="1194"/>
        <end position="1232"/>
    </location>
</feature>
<dbReference type="CDD" id="cd00082">
    <property type="entry name" value="HisKA"/>
    <property type="match status" value="1"/>
</dbReference>
<evidence type="ECO:0000256" key="10">
    <source>
        <dbReference type="ARBA" id="ARBA00022840"/>
    </source>
</evidence>
<dbReference type="InterPro" id="IPR036097">
    <property type="entry name" value="HisK_dim/P_sf"/>
</dbReference>
<dbReference type="PANTHER" id="PTHR45339:SF1">
    <property type="entry name" value="HYBRID SIGNAL TRANSDUCTION HISTIDINE KINASE J"/>
    <property type="match status" value="1"/>
</dbReference>
<dbReference type="InterPro" id="IPR003661">
    <property type="entry name" value="HisK_dim/P_dom"/>
</dbReference>
<dbReference type="Pfam" id="PF02518">
    <property type="entry name" value="HATPase_c"/>
    <property type="match status" value="1"/>
</dbReference>
<comment type="caution">
    <text evidence="19">The sequence shown here is derived from an EMBL/GenBank/DDBJ whole genome shotgun (WGS) entry which is preliminary data.</text>
</comment>
<dbReference type="EC" id="2.7.13.3" evidence="3"/>
<dbReference type="SUPFAM" id="SSF55874">
    <property type="entry name" value="ATPase domain of HSP90 chaperone/DNA topoisomerase II/histidine kinase"/>
    <property type="match status" value="1"/>
</dbReference>
<dbReference type="FunFam" id="3.30.450.20:FF:000099">
    <property type="entry name" value="Sensory box sensor histidine kinase"/>
    <property type="match status" value="1"/>
</dbReference>
<reference evidence="19" key="2">
    <citation type="journal article" date="2019" name="IMA Fungus">
        <title>Genome sequencing and comparison of five Tilletia species to identify candidate genes for the detection of regulated species infecting wheat.</title>
        <authorList>
            <person name="Nguyen H.D.T."/>
            <person name="Sultana T."/>
            <person name="Kesanakurti P."/>
            <person name="Hambleton S."/>
        </authorList>
    </citation>
    <scope>NUCLEOTIDE SEQUENCE</scope>
    <source>
        <strain evidence="19">DAOMC 236426</strain>
    </source>
</reference>
<evidence type="ECO:0000313" key="20">
    <source>
        <dbReference type="Proteomes" id="UP000077684"/>
    </source>
</evidence>
<feature type="region of interest" description="Disordered" evidence="15">
    <location>
        <begin position="1376"/>
        <end position="1395"/>
    </location>
</feature>
<dbReference type="Gene3D" id="3.30.565.10">
    <property type="entry name" value="Histidine kinase-like ATPase, C-terminal domain"/>
    <property type="match status" value="1"/>
</dbReference>
<reference evidence="19" key="1">
    <citation type="submission" date="2016-04" db="EMBL/GenBank/DDBJ databases">
        <authorList>
            <person name="Nguyen H.D."/>
            <person name="Samba Siva P."/>
            <person name="Cullis J."/>
            <person name="Levesque C.A."/>
            <person name="Hambleton S."/>
        </authorList>
    </citation>
    <scope>NUCLEOTIDE SEQUENCE</scope>
    <source>
        <strain evidence="19">DAOMC 236426</strain>
    </source>
</reference>
<dbReference type="Gene3D" id="1.10.287.130">
    <property type="match status" value="1"/>
</dbReference>
<evidence type="ECO:0000256" key="4">
    <source>
        <dbReference type="ARBA" id="ARBA00022475"/>
    </source>
</evidence>
<evidence type="ECO:0000256" key="5">
    <source>
        <dbReference type="ARBA" id="ARBA00022553"/>
    </source>
</evidence>
<dbReference type="GO" id="GO:0005886">
    <property type="term" value="C:plasma membrane"/>
    <property type="evidence" value="ECO:0007669"/>
    <property type="project" value="UniProtKB-SubCell"/>
</dbReference>
<dbReference type="InterPro" id="IPR004358">
    <property type="entry name" value="Sig_transdc_His_kin-like_C"/>
</dbReference>
<keyword evidence="9" id="KW-0418">Kinase</keyword>
<dbReference type="InterPro" id="IPR001610">
    <property type="entry name" value="PAC"/>
</dbReference>
<name>A0A8X7MMC0_9BASI</name>
<evidence type="ECO:0000256" key="13">
    <source>
        <dbReference type="ARBA" id="ARBA00023136"/>
    </source>
</evidence>
<dbReference type="Pfam" id="PF08447">
    <property type="entry name" value="PAS_3"/>
    <property type="match status" value="1"/>
</dbReference>
<keyword evidence="10" id="KW-0067">ATP-binding</keyword>
<sequence>MMLDLDESLRAIYFAPTPLIVLDALRNVRLINRPAELLLAIQGTAILGQSLDRYVAEHSVTDYTVALNEAVENLRTGSHAPVLTRLSFVEGGDGPLFMGDLSASAFLVTDQMYDHPELRTFKPAYSTTTSTASFFSGAPSSSVAIAVASSSNHPTDSQMSPRSTLPTLQTFDNYANSSTDHVHHTSPPGLPGKLVADTVVVTTTSPTACSSSSSEPTTSQPTGTGGSTNVVRTISQGPTGHGTAIPSPGGSGRAFVLHEAFWTISISSRKGLTERRASSPSDAHRSRAEAIQDSLMNTLDTPLLAMSSDGKTVLRNRACEDLLRDFVTKAPNQPTGFQHDELLVSMDWLTDVMTCYDEKFERRVHAQEFPIYRAAVLGQRVTSMRIGCESPITGVRRVFEIAGKPMREAGGFGSEHIGGVVTLKDVTKELDEKRKEVEAKGEEYFKLVCNSMPQLVWTTFPDGYHDFYSDSWYEFTGASTDQSKGVGWQGLFHPDDMVEASRLWSYSLRTGEPYSVDYRCRRKDGQWRWMLGRALPLRDETGQIVKWFGTCTDIHDTVEALAASRQSQDQLEAVINHAAVTLWAVDTDGKIKVAEGPGVRQLKLIRPGTPSASDPDSSHSGGTDSVPSSNMGRYDSNERQNEKQSEMSEGGQSGMMSGVSSDRHGGKKRRARTLVGKRIFDIWDSIEIKMAIEKALRGIPVVHDMEIEGRWFRTQYTPLRSSIEERGLGGAGNNTAGDAGGDDELGEVEGVVGASMDITERKMAEHQLEESIHERSRALAAETAAKEASRLKSEFLANMSHEIRTPIAGVIGLSELLCDTSLTVEQRDYAENIQRSADALLTVVNDILDLSKVENGKLDIENAPFSLSLIVLDTRKMLSFATQKKGLEFVVKGDLNYTGLLMGDAGRLRQVMTNLLTNAIKFTASGSITLDVSETHEDEECIVVKFQVSDTGCGISEETMRRLFRPFSQADPSTARKFGGTGLGLTICKNLVELMQGRIGLESKVDEGSRAWFEIPFKKAPQSMKAGGTGDMMDIDNATVAQLAQAQTSSSGPIGASSDPLARPRKDIWILVAEDNLINQQIALKTLKKMGFSCHAANNGIECLKELTKRAYDLVLMDCQMPEMDGYQATESIRKSNNPEVRSIPIVAMTASAIRGDREKCLQAGMSDYLSKPVKSIALESMLVRWLFDQETRQRLSQWSPPPKTEAQMPPTTAQGRTARFQDNPVRASTSAAATAEAVEVIGTKSFRTYDRPESDAPRKRRSSRQIADFASFRELGHGHEVQTPSAASTLSDGYFNSAQSEASVGHPSSVAGANELGSLTELLPNLSTAEAMQRGGSGGPHPLPATATMTVQRPSFDRAGSAPFPLARIAARAPPSFNDPFASQRMRRADREQAGMGRDLEGEMSAAAEAPLSLLSAAASDAATANANANAGKAGSPKSDPSSATSSATVVPTLATTTSSMTGADPWAQMFAAADGASSSVTSKPHFLGGGDDFERGSGCETPVTEGTVATSKAPA</sequence>
<dbReference type="CDD" id="cd00130">
    <property type="entry name" value="PAS"/>
    <property type="match status" value="1"/>
</dbReference>
<dbReference type="CDD" id="cd16922">
    <property type="entry name" value="HATPase_EvgS-ArcB-TorS-like"/>
    <property type="match status" value="1"/>
</dbReference>
<evidence type="ECO:0000256" key="15">
    <source>
        <dbReference type="SAM" id="MobiDB-lite"/>
    </source>
</evidence>
<dbReference type="GO" id="GO:0005524">
    <property type="term" value="F:ATP binding"/>
    <property type="evidence" value="ECO:0007669"/>
    <property type="project" value="UniProtKB-KW"/>
</dbReference>
<keyword evidence="11" id="KW-1133">Transmembrane helix</keyword>
<evidence type="ECO:0000256" key="6">
    <source>
        <dbReference type="ARBA" id="ARBA00022679"/>
    </source>
</evidence>
<keyword evidence="13" id="KW-0472">Membrane</keyword>
<evidence type="ECO:0000256" key="11">
    <source>
        <dbReference type="ARBA" id="ARBA00022989"/>
    </source>
</evidence>
<keyword evidence="4" id="KW-1003">Cell membrane</keyword>
<feature type="region of interest" description="Disordered" evidence="15">
    <location>
        <begin position="602"/>
        <end position="670"/>
    </location>
</feature>
<dbReference type="FunFam" id="1.10.287.130:FF:000003">
    <property type="entry name" value="Histidine kinase"/>
    <property type="match status" value="1"/>
</dbReference>
<evidence type="ECO:0000259" key="17">
    <source>
        <dbReference type="PROSITE" id="PS50110"/>
    </source>
</evidence>
<dbReference type="CDD" id="cd17546">
    <property type="entry name" value="REC_hyHK_CKI1_RcsC-like"/>
    <property type="match status" value="1"/>
</dbReference>
<dbReference type="PROSITE" id="PS50113">
    <property type="entry name" value="PAC"/>
    <property type="match status" value="1"/>
</dbReference>
<dbReference type="SMART" id="SM00387">
    <property type="entry name" value="HATPase_c"/>
    <property type="match status" value="1"/>
</dbReference>
<dbReference type="Proteomes" id="UP000077684">
    <property type="component" value="Unassembled WGS sequence"/>
</dbReference>
<dbReference type="InterPro" id="IPR000700">
    <property type="entry name" value="PAS-assoc_C"/>
</dbReference>
<dbReference type="InterPro" id="IPR005467">
    <property type="entry name" value="His_kinase_dom"/>
</dbReference>
<organism evidence="19 20">
    <name type="scientific">Tilletia controversa</name>
    <name type="common">dwarf bunt fungus</name>
    <dbReference type="NCBI Taxonomy" id="13291"/>
    <lineage>
        <taxon>Eukaryota</taxon>
        <taxon>Fungi</taxon>
        <taxon>Dikarya</taxon>
        <taxon>Basidiomycota</taxon>
        <taxon>Ustilaginomycotina</taxon>
        <taxon>Exobasidiomycetes</taxon>
        <taxon>Tilletiales</taxon>
        <taxon>Tilletiaceae</taxon>
        <taxon>Tilletia</taxon>
    </lineage>
</organism>
<dbReference type="Pfam" id="PF00512">
    <property type="entry name" value="HisKA"/>
    <property type="match status" value="1"/>
</dbReference>
<dbReference type="Gene3D" id="3.30.450.20">
    <property type="entry name" value="PAS domain"/>
    <property type="match status" value="2"/>
</dbReference>
<keyword evidence="20" id="KW-1185">Reference proteome</keyword>
<protein>
    <recommendedName>
        <fullName evidence="3">histidine kinase</fullName>
        <ecNumber evidence="3">2.7.13.3</ecNumber>
    </recommendedName>
</protein>
<feature type="compositionally biased region" description="Polar residues" evidence="15">
    <location>
        <begin position="610"/>
        <end position="631"/>
    </location>
</feature>
<dbReference type="InterPro" id="IPR011006">
    <property type="entry name" value="CheY-like_superfamily"/>
</dbReference>
<proteinExistence type="predicted"/>
<dbReference type="SMART" id="SM00448">
    <property type="entry name" value="REC"/>
    <property type="match status" value="1"/>
</dbReference>
<feature type="compositionally biased region" description="Low complexity" evidence="15">
    <location>
        <begin position="647"/>
        <end position="660"/>
    </location>
</feature>
<dbReference type="EMBL" id="LWDE02001207">
    <property type="protein sequence ID" value="KAE8242124.1"/>
    <property type="molecule type" value="Genomic_DNA"/>
</dbReference>
<dbReference type="PRINTS" id="PR00344">
    <property type="entry name" value="BCTRLSENSOR"/>
</dbReference>
<dbReference type="SUPFAM" id="SSF52172">
    <property type="entry name" value="CheY-like"/>
    <property type="match status" value="1"/>
</dbReference>
<dbReference type="InterPro" id="IPR003594">
    <property type="entry name" value="HATPase_dom"/>
</dbReference>
<evidence type="ECO:0000256" key="3">
    <source>
        <dbReference type="ARBA" id="ARBA00012438"/>
    </source>
</evidence>
<dbReference type="GO" id="GO:0000155">
    <property type="term" value="F:phosphorelay sensor kinase activity"/>
    <property type="evidence" value="ECO:0007669"/>
    <property type="project" value="InterPro"/>
</dbReference>
<evidence type="ECO:0000256" key="2">
    <source>
        <dbReference type="ARBA" id="ARBA00004651"/>
    </source>
</evidence>
<dbReference type="InterPro" id="IPR036890">
    <property type="entry name" value="HATPase_C_sf"/>
</dbReference>
<dbReference type="PANTHER" id="PTHR45339">
    <property type="entry name" value="HYBRID SIGNAL TRANSDUCTION HISTIDINE KINASE J"/>
    <property type="match status" value="1"/>
</dbReference>
<keyword evidence="8" id="KW-0547">Nucleotide-binding</keyword>
<dbReference type="Gene3D" id="3.40.50.2300">
    <property type="match status" value="1"/>
</dbReference>
<keyword evidence="12" id="KW-0902">Two-component regulatory system</keyword>
<keyword evidence="5 14" id="KW-0597">Phosphoprotein</keyword>
<feature type="compositionally biased region" description="Low complexity" evidence="15">
    <location>
        <begin position="205"/>
        <end position="222"/>
    </location>
</feature>
<feature type="region of interest" description="Disordered" evidence="15">
    <location>
        <begin position="151"/>
        <end position="192"/>
    </location>
</feature>
<feature type="region of interest" description="Disordered" evidence="15">
    <location>
        <begin position="1477"/>
        <end position="1517"/>
    </location>
</feature>
<dbReference type="Pfam" id="PF00072">
    <property type="entry name" value="Response_reg"/>
    <property type="match status" value="1"/>
</dbReference>
<accession>A0A8X7MMC0</accession>
<dbReference type="NCBIfam" id="TIGR00229">
    <property type="entry name" value="sensory_box"/>
    <property type="match status" value="1"/>
</dbReference>
<evidence type="ECO:0000256" key="9">
    <source>
        <dbReference type="ARBA" id="ARBA00022777"/>
    </source>
</evidence>